<evidence type="ECO:0000259" key="4">
    <source>
        <dbReference type="Pfam" id="PF00291"/>
    </source>
</evidence>
<feature type="domain" description="Tryptophan synthase beta chain-like PALP" evidence="4">
    <location>
        <begin position="3"/>
        <end position="71"/>
    </location>
</feature>
<keyword evidence="6" id="KW-1185">Reference proteome</keyword>
<evidence type="ECO:0000256" key="3">
    <source>
        <dbReference type="ARBA" id="ARBA00022898"/>
    </source>
</evidence>
<dbReference type="GO" id="GO:0003941">
    <property type="term" value="F:L-serine ammonia-lyase activity"/>
    <property type="evidence" value="ECO:0007669"/>
    <property type="project" value="TreeGrafter"/>
</dbReference>
<reference evidence="5 6" key="1">
    <citation type="submission" date="2023-11" db="EMBL/GenBank/DDBJ databases">
        <title>Halocaridina rubra genome assembly.</title>
        <authorList>
            <person name="Smith C."/>
        </authorList>
    </citation>
    <scope>NUCLEOTIDE SEQUENCE [LARGE SCALE GENOMIC DNA]</scope>
    <source>
        <strain evidence="5">EP-1</strain>
        <tissue evidence="5">Whole</tissue>
    </source>
</reference>
<proteinExistence type="inferred from homology"/>
<dbReference type="EMBL" id="JAXCGZ010011706">
    <property type="protein sequence ID" value="KAK7074257.1"/>
    <property type="molecule type" value="Genomic_DNA"/>
</dbReference>
<feature type="non-terminal residue" evidence="5">
    <location>
        <position position="1"/>
    </location>
</feature>
<accession>A0AAN9A8V4</accession>
<organism evidence="5 6">
    <name type="scientific">Halocaridina rubra</name>
    <name type="common">Hawaiian red shrimp</name>
    <dbReference type="NCBI Taxonomy" id="373956"/>
    <lineage>
        <taxon>Eukaryota</taxon>
        <taxon>Metazoa</taxon>
        <taxon>Ecdysozoa</taxon>
        <taxon>Arthropoda</taxon>
        <taxon>Crustacea</taxon>
        <taxon>Multicrustacea</taxon>
        <taxon>Malacostraca</taxon>
        <taxon>Eumalacostraca</taxon>
        <taxon>Eucarida</taxon>
        <taxon>Decapoda</taxon>
        <taxon>Pleocyemata</taxon>
        <taxon>Caridea</taxon>
        <taxon>Atyoidea</taxon>
        <taxon>Atyidae</taxon>
        <taxon>Halocaridina</taxon>
    </lineage>
</organism>
<dbReference type="GO" id="GO:0030170">
    <property type="term" value="F:pyridoxal phosphate binding"/>
    <property type="evidence" value="ECO:0007669"/>
    <property type="project" value="TreeGrafter"/>
</dbReference>
<dbReference type="GO" id="GO:0070179">
    <property type="term" value="P:D-serine biosynthetic process"/>
    <property type="evidence" value="ECO:0007669"/>
    <property type="project" value="TreeGrafter"/>
</dbReference>
<evidence type="ECO:0000256" key="2">
    <source>
        <dbReference type="ARBA" id="ARBA00010869"/>
    </source>
</evidence>
<dbReference type="Proteomes" id="UP001381693">
    <property type="component" value="Unassembled WGS sequence"/>
</dbReference>
<dbReference type="Gene3D" id="3.40.50.1100">
    <property type="match status" value="1"/>
</dbReference>
<dbReference type="SUPFAM" id="SSF53686">
    <property type="entry name" value="Tryptophan synthase beta subunit-like PLP-dependent enzymes"/>
    <property type="match status" value="1"/>
</dbReference>
<evidence type="ECO:0000256" key="1">
    <source>
        <dbReference type="ARBA" id="ARBA00001933"/>
    </source>
</evidence>
<keyword evidence="3" id="KW-0663">Pyridoxal phosphate</keyword>
<gene>
    <name evidence="5" type="ORF">SK128_008196</name>
</gene>
<evidence type="ECO:0000313" key="6">
    <source>
        <dbReference type="Proteomes" id="UP001381693"/>
    </source>
</evidence>
<dbReference type="PANTHER" id="PTHR43050:SF1">
    <property type="entry name" value="SERINE RACEMASE"/>
    <property type="match status" value="1"/>
</dbReference>
<dbReference type="PANTHER" id="PTHR43050">
    <property type="entry name" value="SERINE / THREONINE RACEMASE FAMILY MEMBER"/>
    <property type="match status" value="1"/>
</dbReference>
<comment type="similarity">
    <text evidence="2">Belongs to the serine/threonine dehydratase family.</text>
</comment>
<dbReference type="InterPro" id="IPR036052">
    <property type="entry name" value="TrpB-like_PALP_sf"/>
</dbReference>
<dbReference type="GO" id="GO:0005524">
    <property type="term" value="F:ATP binding"/>
    <property type="evidence" value="ECO:0007669"/>
    <property type="project" value="TreeGrafter"/>
</dbReference>
<protein>
    <recommendedName>
        <fullName evidence="4">Tryptophan synthase beta chain-like PALP domain-containing protein</fullName>
    </recommendedName>
</protein>
<dbReference type="GO" id="GO:0018114">
    <property type="term" value="F:threonine racemase activity"/>
    <property type="evidence" value="ECO:0007669"/>
    <property type="project" value="TreeGrafter"/>
</dbReference>
<dbReference type="AlphaFoldDB" id="A0AAN9A8V4"/>
<dbReference type="Pfam" id="PF00291">
    <property type="entry name" value="PALP"/>
    <property type="match status" value="1"/>
</dbReference>
<dbReference type="GO" id="GO:0000287">
    <property type="term" value="F:magnesium ion binding"/>
    <property type="evidence" value="ECO:0007669"/>
    <property type="project" value="TreeGrafter"/>
</dbReference>
<name>A0AAN9A8V4_HALRR</name>
<sequence length="83" mass="9080">VGEMVFPLICENAESRVFTVTDEQMIEGMKFVFERMKLVVEPASGAGVYAAINFMEELDPPPSKVGVILCGGNVDLNSLPWNT</sequence>
<dbReference type="GO" id="GO:0030378">
    <property type="term" value="F:serine racemase activity"/>
    <property type="evidence" value="ECO:0007669"/>
    <property type="project" value="TreeGrafter"/>
</dbReference>
<evidence type="ECO:0000313" key="5">
    <source>
        <dbReference type="EMBL" id="KAK7074257.1"/>
    </source>
</evidence>
<dbReference type="InterPro" id="IPR001926">
    <property type="entry name" value="TrpB-like_PALP"/>
</dbReference>
<comment type="cofactor">
    <cofactor evidence="1">
        <name>pyridoxal 5'-phosphate</name>
        <dbReference type="ChEBI" id="CHEBI:597326"/>
    </cofactor>
</comment>
<comment type="caution">
    <text evidence="5">The sequence shown here is derived from an EMBL/GenBank/DDBJ whole genome shotgun (WGS) entry which is preliminary data.</text>
</comment>